<organism evidence="2 3">
    <name type="scientific">Penstemon smallii</name>
    <dbReference type="NCBI Taxonomy" id="265156"/>
    <lineage>
        <taxon>Eukaryota</taxon>
        <taxon>Viridiplantae</taxon>
        <taxon>Streptophyta</taxon>
        <taxon>Embryophyta</taxon>
        <taxon>Tracheophyta</taxon>
        <taxon>Spermatophyta</taxon>
        <taxon>Magnoliopsida</taxon>
        <taxon>eudicotyledons</taxon>
        <taxon>Gunneridae</taxon>
        <taxon>Pentapetalae</taxon>
        <taxon>asterids</taxon>
        <taxon>lamiids</taxon>
        <taxon>Lamiales</taxon>
        <taxon>Plantaginaceae</taxon>
        <taxon>Cheloneae</taxon>
        <taxon>Penstemon</taxon>
    </lineage>
</organism>
<evidence type="ECO:0000256" key="1">
    <source>
        <dbReference type="SAM" id="MobiDB-lite"/>
    </source>
</evidence>
<sequence length="70" mass="7911">MRQSFTNDKPKNQEHESDESTESVAITILHLVEFICNGISIINDDGFRQGNIRAHCFLVAQNHGQKVTLN</sequence>
<dbReference type="EMBL" id="JBJXBP010000001">
    <property type="protein sequence ID" value="KAL3849739.1"/>
    <property type="molecule type" value="Genomic_DNA"/>
</dbReference>
<accession>A0ABD3UJM3</accession>
<evidence type="ECO:0000313" key="2">
    <source>
        <dbReference type="EMBL" id="KAL3849739.1"/>
    </source>
</evidence>
<reference evidence="2 3" key="1">
    <citation type="submission" date="2024-12" db="EMBL/GenBank/DDBJ databases">
        <title>The unique morphological basis and parallel evolutionary history of personate flowers in Penstemon.</title>
        <authorList>
            <person name="Depatie T.H."/>
            <person name="Wessinger C.A."/>
        </authorList>
    </citation>
    <scope>NUCLEOTIDE SEQUENCE [LARGE SCALE GENOMIC DNA]</scope>
    <source>
        <strain evidence="2">WTNN_2</strain>
        <tissue evidence="2">Leaf</tissue>
    </source>
</reference>
<evidence type="ECO:0000313" key="3">
    <source>
        <dbReference type="Proteomes" id="UP001634393"/>
    </source>
</evidence>
<dbReference type="AlphaFoldDB" id="A0ABD3UJM3"/>
<name>A0ABD3UJM3_9LAMI</name>
<comment type="caution">
    <text evidence="2">The sequence shown here is derived from an EMBL/GenBank/DDBJ whole genome shotgun (WGS) entry which is preliminary data.</text>
</comment>
<feature type="region of interest" description="Disordered" evidence="1">
    <location>
        <begin position="1"/>
        <end position="21"/>
    </location>
</feature>
<gene>
    <name evidence="2" type="ORF">ACJIZ3_011621</name>
</gene>
<dbReference type="Proteomes" id="UP001634393">
    <property type="component" value="Unassembled WGS sequence"/>
</dbReference>
<keyword evidence="3" id="KW-1185">Reference proteome</keyword>
<protein>
    <submittedName>
        <fullName evidence="2">Uncharacterized protein</fullName>
    </submittedName>
</protein>
<proteinExistence type="predicted"/>